<feature type="domain" description="Immunoglobulin" evidence="11">
    <location>
        <begin position="1320"/>
        <end position="1399"/>
    </location>
</feature>
<dbReference type="InterPro" id="IPR013098">
    <property type="entry name" value="Ig_I-set"/>
</dbReference>
<feature type="domain" description="Immunoglobulin" evidence="11">
    <location>
        <begin position="803"/>
        <end position="889"/>
    </location>
</feature>
<feature type="domain" description="Immunoglobulin" evidence="11">
    <location>
        <begin position="993"/>
        <end position="1076"/>
    </location>
</feature>
<evidence type="ECO:0000259" key="11">
    <source>
        <dbReference type="SMART" id="SM00409"/>
    </source>
</evidence>
<feature type="domain" description="Immunoglobulin subtype 2" evidence="10">
    <location>
        <begin position="347"/>
        <end position="414"/>
    </location>
</feature>
<evidence type="ECO:0000256" key="6">
    <source>
        <dbReference type="ARBA" id="ARBA00023319"/>
    </source>
</evidence>
<feature type="domain" description="Immunoglobulin" evidence="11">
    <location>
        <begin position="1970"/>
        <end position="2054"/>
    </location>
</feature>
<feature type="domain" description="Immunoglobulin" evidence="11">
    <location>
        <begin position="525"/>
        <end position="605"/>
    </location>
</feature>
<accession>A0ABN7RPE9</accession>
<evidence type="ECO:0000259" key="9">
    <source>
        <dbReference type="SMART" id="SM00233"/>
    </source>
</evidence>
<evidence type="ECO:0000259" key="8">
    <source>
        <dbReference type="SMART" id="SM00060"/>
    </source>
</evidence>
<evidence type="ECO:0000256" key="3">
    <source>
        <dbReference type="ARBA" id="ARBA00022553"/>
    </source>
</evidence>
<evidence type="ECO:0000256" key="5">
    <source>
        <dbReference type="ARBA" id="ARBA00023157"/>
    </source>
</evidence>
<dbReference type="InterPro" id="IPR001849">
    <property type="entry name" value="PH_domain"/>
</dbReference>
<sequence length="3526" mass="393528">MVAIVEYPNHNTRLGDGIQILKTPEKRVEVQIDEDVILKTHISGLEPDSVTWVKHQSQLEINDKYSYGRKGPDYSLQINSVRWYDSGVYKCLVNGKEICRTEVNVKASAQMETSMGAPTFLSRPEPHNVPEGDTIVLSCTADGMPMPSMRWLKDGQQINSDGRFELSPAKGPTHWITVKNVRPEDSGKYSCIAENSKGTAWCAVNVQVSPEGTEVPQQYQSAPMFTSKPKSCRVASTTDCLLRCAVRGVPQPRVTWYKNGASIEGHSGKYLADSKGHGIHTLKILDVDRQDAGAYSVIAESAAGEASCSCTVEVYNLEPLSENFKPVVSFGNPNEPQKIAKKSVCVTAGKTARLTLEVNGSPLPEVTWYKDGKKIYQGKRFAIIEQGNNFSLKILRICKEDEGIYECCAINKAGIGRAVVDLTVKEQEVFRPVKSSRLVVVDEGKDAFLAVDVVDAKFQVVWSKDGEDIEQDDKFKLMCAGNKRILKIVKAQKSDQGHWRVRAAGREVIVELRVNAINQILVAPVTSKWVCAGDDLVLDAELAPSADKISWFLNDKPLSADPRVDVAPTSENGLRLTIKDMKGEDGGVLKLQAGSGSSETHVTVVEAPVGLRLRKEKEKELEARWNLLPESRSLGFYEVQLGSTTGKSSIKVDWDSNRLVKTDGNRNMFKDLSPGYYTFRVRAITPAPVPDRPEKGPWAILPEPVLLEAGAVLTRGLVDTSVMEGETCRLSIECGGTVRGASWYLNGAKVSNDFVSIEGETHQLVLRDLKEPGLAHVAWKCGDLETECMLNVTGKPPRLVRGLQSQQVLPGTDVVFSVRLSKQGTLKPEWSINSLPIPESNTRIIPEQRDELYILTIKKCTRAENGEIEFELPLEEGNSIFSKATLEVEKPKPAIDQPLASKTVVDEDEDAKFYFYCDPSKMHLVKWYHNDKLVQNSKKYKIEAIESTGEAVLTLIGCSMADAGKVEARLDAEITSSDFTVNQGPAKFTCSNIQKMSTQCGQSVDLKVTVSRSDAVVKWTRDGEELNDPRISTSENGCDRILKITQVRHPGDSGVYKCEVVDDRRQDEVTIDLEVQKAFETFLTPLQANYECVEGDVLVMECEVSAEDAMVQWMKDGVMISKAAKLSTESVDPSSVDCYIGECIVLFCEISHAEHKVIWLKNGEEISEKSKHFTIFVDGCIRKLRIANSKEDDTAEYTVAWAENHKEKRTAKVGVTKPPIEVLHPLQDLEIEEGDVAEFVIEVSRPLKIAFFLDDEELFHSPGEIEIESEADSTIHRIFIFNTTEADSGCIKAKAVTYGEFISEAVLDVVRPPIHFTSPLRDAVVEMKNKLTLTCEISEDAPVQWLFNDHPLSEGPDIHALATDTIRQLVIHSAAMQHEGYYTCVTPDMRRTTCEVYVQKPEVKFIEQLEDIECFVGDSISAKIRLSVADAGGIWEWDHQHLEAVPGEVELFREHEEHRITVANIKETGVLGFVVSKNCSSICKVTAKERPIKFKRRLDDLEAIEDDPFTLECELTMDKLEGEWTFEDEPIRLGEMFKYEIEGGVHRLIVAKAQYDTAGKYGFRCGKKFTFSAVSMKELEVDILSGPTDLQIKEGKQFCLSVVVSNPKAHIQWRKDGYPILGGEHFQFIRVAAGEPGGPPEGVRYVLQVEQAKNSDQGMYSFDAHNGRATCTAKVHVKREPAVVTTPLEALKVLDSVDSVDFEVKFSRADVKATWSRDNRILRGNRFVATRVDDLTWHLTVKNPTEEDSGLYCVECEDCASHAMLRVIPWKTEIVEPLQSLTAELNSKAEFKTAVSLDNIKPEEVTWFWNDEPVSSDDDRFAFNIEDDYIHSFTVLRVEEEMLHSVVKFKARDAATEAKLLVYVPPAPPKHLRVVKNKHDWAILQWDAPENPGTLPIIGYELECRVEEEKWAPIGPDLITTNSTKIEDLEGGVEHRFRVKAVTAHGSAAASITTDPLIPWVPLKVSKHLPSAISCYEGDRPKLECKFTLTEEQEQCEWYHESDLIEFGPSNKEYLNLSDGVRRKLEIISARLDQSGLYMCKVGDFTTECILEVTKRPADFSVKFESQKGKLGENIKFTCNVEKPDVNVIWMKNGVELPDSDRYKISWDDCVHTLEIDNAVQDDKGEYSALIMNTENICSANLDIEVPEISLELDEKTLAKPGGHHTFSVMLEEENVHVTWSKDGKVLENGEKYKIRTDKRWYHMEIYDIDKFDEGSYQCQIEGSDVITTAFLQVDDVKHLPSFDADAYIANVLADSDEDSAEDEYSAGRHHRASMELASIEVVPAKKPEFHTYQEIVEIIEIEERVPASHTHTESEDLLSDATDSDIDGSILSDEESEVDIGEFTSLGFKPLPDLPTHIRDQIASPTPSRATSMRGAPTPGLARIITEAGDGKTDSPSLDLVRKRKPEDIVKEIESIARSPLPTLSPLPARVHLDVPDSDDDILSDGDETESDEESVLSDASSDEETENRNEGVWASVNVGDEKLKSEVKIDVAEAENVIETVEIDVHTTKSFTSHFELVKTEVEQGNYEEVVVNVDEGINISVEFTGKPAPKATWVREGGLPVEAVVKTTEESTSLIIDNAKAEHAGTYGLVLENDYGAQAAAFKVVMELEPNKEEYLDAQAVLAQAEHAYHLQFKDEAETSEKARKTLEAEYGESLTIEHEIQGRAEYVEWDLEGSAEYFEGEMTYKNGVTTAQLFIDSVTDATSGTYVCTASAGGTKISKKTVVLVREETSFSESDVIIKEGLKVDGSKASYEEVYEEGSFRRKSEKAQKLRKTTKIETKRNDQPELFEIVVDHAEENIQWKKGQIVTVKEKHSGDWWEVQVETRDGSKHTGGIKPWRLSEFQPTSRDDNPTTIYRQLAWQESELKKSMNRLTLNDPELKVLLDQVMNSRTALYGALQDSIVDADLLLSAMEPLEFAAHSHLIAQIELKQSMLSKSELFELRKIKGHLMGWLVHLKALLRRASAAEASILIDALDATALMLHRADLLLMWGHIENSPMDANVWGCPERQGKLTKLSASRIAADIYSSDNSSDNARYLFLFPGRLAICRRDPDKSGYQFVKAVHFQNTQISRGFGGNPAAFEIVTHDHAKLERMAFECSSIGQCDIWCKDIEAELRRAMLSQFTRPARSTGAPQITKELETAMVRIGEPFELKCTISGQPTPHVIWMKDRKNIQSSDDLILASKSGVYSLFVRAAKKADQGTYRVIAKSASGEVMSQCTVTVIGKSHKSSESSIDTTKTIHSDSPDALPKNSKKPARPRSLGKLKIIQSLDSICEMCDDLINRKEQMSLEKARSIEDLTASLERFGILEEEEINADLFAELDEVIGGFMQLSKQHFVVQSTLTIDKHSVSTTNIEELANHMDPQLAPRIIIPPTNVDFFEGKPFQLRAVVAGIPKPQIRWYKSKMILDSNTRMVDVLGKYILTADNIHGSAEACAMVKYGAMRPVSINISNSTSSIDETSVYTARSDSEYTCVPRDSENETEIETVIDYKKDESNQLLKSDDFNSTKSSEDSDAVLYIPSSDSE</sequence>
<dbReference type="CDD" id="cd00096">
    <property type="entry name" value="Ig"/>
    <property type="match status" value="4"/>
</dbReference>
<dbReference type="SUPFAM" id="SSF48726">
    <property type="entry name" value="Immunoglobulin"/>
    <property type="match status" value="21"/>
</dbReference>
<feature type="domain" description="PH" evidence="9">
    <location>
        <begin position="3009"/>
        <end position="3120"/>
    </location>
</feature>
<dbReference type="InterPro" id="IPR036116">
    <property type="entry name" value="FN3_sf"/>
</dbReference>
<feature type="domain" description="Immunoglobulin" evidence="11">
    <location>
        <begin position="229"/>
        <end position="315"/>
    </location>
</feature>
<evidence type="ECO:0000256" key="4">
    <source>
        <dbReference type="ARBA" id="ARBA00022737"/>
    </source>
</evidence>
<dbReference type="InterPro" id="IPR013783">
    <property type="entry name" value="Ig-like_fold"/>
</dbReference>
<dbReference type="Pfam" id="PF00041">
    <property type="entry name" value="fn3"/>
    <property type="match status" value="1"/>
</dbReference>
<dbReference type="InterPro" id="IPR052385">
    <property type="entry name" value="Obscurin/Obscurin-like_Reg"/>
</dbReference>
<feature type="region of interest" description="Disordered" evidence="7">
    <location>
        <begin position="2422"/>
        <end position="2472"/>
    </location>
</feature>
<dbReference type="InterPro" id="IPR003598">
    <property type="entry name" value="Ig_sub2"/>
</dbReference>
<comment type="subcellular location">
    <subcellularLocation>
        <location evidence="1">Cytoplasm</location>
    </subcellularLocation>
</comment>
<evidence type="ECO:0000259" key="10">
    <source>
        <dbReference type="SMART" id="SM00408"/>
    </source>
</evidence>
<feature type="domain" description="Immunoglobulin subtype 2" evidence="10">
    <location>
        <begin position="3147"/>
        <end position="3214"/>
    </location>
</feature>
<feature type="domain" description="Immunoglobulin subtype 2" evidence="10">
    <location>
        <begin position="531"/>
        <end position="598"/>
    </location>
</feature>
<dbReference type="InterPro" id="IPR003961">
    <property type="entry name" value="FN3_dom"/>
</dbReference>
<feature type="domain" description="Immunoglobulin" evidence="11">
    <location>
        <begin position="2154"/>
        <end position="2235"/>
    </location>
</feature>
<dbReference type="CDD" id="cd00063">
    <property type="entry name" value="FN3"/>
    <property type="match status" value="1"/>
</dbReference>
<evidence type="ECO:0000256" key="2">
    <source>
        <dbReference type="ARBA" id="ARBA00022490"/>
    </source>
</evidence>
<dbReference type="PANTHER" id="PTHR35971">
    <property type="entry name" value="SI:DKEY-31G6.6"/>
    <property type="match status" value="1"/>
</dbReference>
<organism evidence="12 13">
    <name type="scientific">Oikopleura dioica</name>
    <name type="common">Tunicate</name>
    <dbReference type="NCBI Taxonomy" id="34765"/>
    <lineage>
        <taxon>Eukaryota</taxon>
        <taxon>Metazoa</taxon>
        <taxon>Chordata</taxon>
        <taxon>Tunicata</taxon>
        <taxon>Appendicularia</taxon>
        <taxon>Copelata</taxon>
        <taxon>Oikopleuridae</taxon>
        <taxon>Oikopleura</taxon>
    </lineage>
</organism>
<feature type="domain" description="Immunoglobulin" evidence="11">
    <location>
        <begin position="25"/>
        <end position="106"/>
    </location>
</feature>
<feature type="domain" description="Immunoglobulin" evidence="11">
    <location>
        <begin position="2647"/>
        <end position="2730"/>
    </location>
</feature>
<feature type="domain" description="Immunoglobulin" evidence="11">
    <location>
        <begin position="3141"/>
        <end position="3225"/>
    </location>
</feature>
<dbReference type="SUPFAM" id="SSF50729">
    <property type="entry name" value="PH domain-like"/>
    <property type="match status" value="1"/>
</dbReference>
<feature type="domain" description="Immunoglobulin subtype 2" evidence="10">
    <location>
        <begin position="1326"/>
        <end position="1391"/>
    </location>
</feature>
<dbReference type="SMART" id="SM00233">
    <property type="entry name" value="PH"/>
    <property type="match status" value="1"/>
</dbReference>
<evidence type="ECO:0000313" key="13">
    <source>
        <dbReference type="Proteomes" id="UP001158576"/>
    </source>
</evidence>
<feature type="domain" description="Immunoglobulin" evidence="11">
    <location>
        <begin position="341"/>
        <end position="425"/>
    </location>
</feature>
<feature type="compositionally biased region" description="Acidic residues" evidence="7">
    <location>
        <begin position="2437"/>
        <end position="2467"/>
    </location>
</feature>
<feature type="domain" description="Immunoglobulin" evidence="11">
    <location>
        <begin position="436"/>
        <end position="515"/>
    </location>
</feature>
<dbReference type="SUPFAM" id="SSF49265">
    <property type="entry name" value="Fibronectin type III"/>
    <property type="match status" value="1"/>
</dbReference>
<dbReference type="InterPro" id="IPR011993">
    <property type="entry name" value="PH-like_dom_sf"/>
</dbReference>
<dbReference type="InterPro" id="IPR036179">
    <property type="entry name" value="Ig-like_dom_sf"/>
</dbReference>
<feature type="domain" description="Immunoglobulin subtype 2" evidence="10">
    <location>
        <begin position="1976"/>
        <end position="2047"/>
    </location>
</feature>
<evidence type="ECO:0000256" key="7">
    <source>
        <dbReference type="SAM" id="MobiDB-lite"/>
    </source>
</evidence>
<keyword evidence="2" id="KW-0963">Cytoplasm</keyword>
<feature type="domain" description="Immunoglobulin" evidence="11">
    <location>
        <begin position="1778"/>
        <end position="1863"/>
    </location>
</feature>
<dbReference type="EMBL" id="OU015568">
    <property type="protein sequence ID" value="CAG5080106.1"/>
    <property type="molecule type" value="Genomic_DNA"/>
</dbReference>
<dbReference type="InterPro" id="IPR003599">
    <property type="entry name" value="Ig_sub"/>
</dbReference>
<feature type="region of interest" description="Disordered" evidence="7">
    <location>
        <begin position="3501"/>
        <end position="3526"/>
    </location>
</feature>
<feature type="domain" description="Immunoglobulin" evidence="11">
    <location>
        <begin position="1689"/>
        <end position="1768"/>
    </location>
</feature>
<feature type="domain" description="Immunoglobulin" evidence="11">
    <location>
        <begin position="1587"/>
        <end position="1678"/>
    </location>
</feature>
<evidence type="ECO:0000256" key="1">
    <source>
        <dbReference type="ARBA" id="ARBA00004496"/>
    </source>
</evidence>
<name>A0ABN7RPE9_OIKDI</name>
<dbReference type="SMART" id="SM00408">
    <property type="entry name" value="IGc2"/>
    <property type="match status" value="11"/>
</dbReference>
<dbReference type="Proteomes" id="UP001158576">
    <property type="component" value="Chromosome PAR"/>
</dbReference>
<feature type="domain" description="Immunoglobulin subtype 2" evidence="10">
    <location>
        <begin position="235"/>
        <end position="304"/>
    </location>
</feature>
<feature type="domain" description="Fibronectin type-III" evidence="8">
    <location>
        <begin position="605"/>
        <end position="690"/>
    </location>
</feature>
<feature type="domain" description="Immunoglobulin" evidence="11">
    <location>
        <begin position="2529"/>
        <end position="2610"/>
    </location>
</feature>
<feature type="domain" description="Immunoglobulin subtype 2" evidence="10">
    <location>
        <begin position="31"/>
        <end position="98"/>
    </location>
</feature>
<keyword evidence="13" id="KW-1185">Reference proteome</keyword>
<feature type="region of interest" description="Disordered" evidence="7">
    <location>
        <begin position="3231"/>
        <end position="3260"/>
    </location>
</feature>
<protein>
    <submittedName>
        <fullName evidence="12">Oidioi.mRNA.OKI2018_I69.PAR.g9474.t1.cds</fullName>
    </submittedName>
</protein>
<feature type="domain" description="Immunoglobulin subtype 2" evidence="10">
    <location>
        <begin position="999"/>
        <end position="1065"/>
    </location>
</feature>
<feature type="domain" description="Immunoglobulin subtype 2" evidence="10">
    <location>
        <begin position="2537"/>
        <end position="2599"/>
    </location>
</feature>
<feature type="domain" description="Immunoglobulin" evidence="11">
    <location>
        <begin position="1133"/>
        <end position="1216"/>
    </location>
</feature>
<evidence type="ECO:0000313" key="12">
    <source>
        <dbReference type="EMBL" id="CAG5080106.1"/>
    </source>
</evidence>
<feature type="domain" description="Immunoglobulin subtype 2" evidence="10">
    <location>
        <begin position="2070"/>
        <end position="2136"/>
    </location>
</feature>
<feature type="domain" description="Immunoglobulin" evidence="11">
    <location>
        <begin position="124"/>
        <end position="209"/>
    </location>
</feature>
<dbReference type="Gene3D" id="2.60.40.10">
    <property type="entry name" value="Immunoglobulins"/>
    <property type="match status" value="26"/>
</dbReference>
<dbReference type="SMART" id="SM00409">
    <property type="entry name" value="IG"/>
    <property type="match status" value="21"/>
</dbReference>
<reference evidence="12 13" key="1">
    <citation type="submission" date="2021-04" db="EMBL/GenBank/DDBJ databases">
        <authorList>
            <person name="Bliznina A."/>
        </authorList>
    </citation>
    <scope>NUCLEOTIDE SEQUENCE [LARGE SCALE GENOMIC DNA]</scope>
</reference>
<keyword evidence="4" id="KW-0677">Repeat</keyword>
<feature type="domain" description="Fibronectin type-III" evidence="8">
    <location>
        <begin position="1866"/>
        <end position="1948"/>
    </location>
</feature>
<proteinExistence type="predicted"/>
<feature type="domain" description="Immunoglobulin" evidence="11">
    <location>
        <begin position="1498"/>
        <end position="1584"/>
    </location>
</feature>
<feature type="domain" description="Immunoglobulin" evidence="11">
    <location>
        <begin position="1226"/>
        <end position="1310"/>
    </location>
</feature>
<dbReference type="SMART" id="SM00060">
    <property type="entry name" value="FN3"/>
    <property type="match status" value="2"/>
</dbReference>
<keyword evidence="5" id="KW-1015">Disulfide bond</keyword>
<dbReference type="Gene3D" id="2.30.29.30">
    <property type="entry name" value="Pleckstrin-homology domain (PH domain)/Phosphotyrosine-binding domain (PTB)"/>
    <property type="match status" value="1"/>
</dbReference>
<dbReference type="Pfam" id="PF07679">
    <property type="entry name" value="I-set"/>
    <property type="match status" value="13"/>
</dbReference>
<keyword evidence="3" id="KW-0597">Phosphoprotein</keyword>
<feature type="domain" description="Immunoglobulin subtype 2" evidence="10">
    <location>
        <begin position="130"/>
        <end position="198"/>
    </location>
</feature>
<gene>
    <name evidence="12" type="ORF">OKIOD_LOCUS1032</name>
</gene>
<keyword evidence="6" id="KW-0393">Immunoglobulin domain</keyword>
<dbReference type="PANTHER" id="PTHR35971:SF5">
    <property type="entry name" value="OBSCURIN LIKE CYTOSKELETAL ADAPTOR 1"/>
    <property type="match status" value="1"/>
</dbReference>
<feature type="domain" description="Immunoglobulin" evidence="11">
    <location>
        <begin position="2064"/>
        <end position="2145"/>
    </location>
</feature>
<feature type="compositionally biased region" description="Basic and acidic residues" evidence="7">
    <location>
        <begin position="3501"/>
        <end position="3512"/>
    </location>
</feature>